<feature type="domain" description="Beta-lactamase-related" evidence="2">
    <location>
        <begin position="181"/>
        <end position="435"/>
    </location>
</feature>
<dbReference type="InterPro" id="IPR012338">
    <property type="entry name" value="Beta-lactam/transpept-like"/>
</dbReference>
<keyword evidence="1" id="KW-0732">Signal</keyword>
<dbReference type="Gene3D" id="3.40.710.10">
    <property type="entry name" value="DD-peptidase/beta-lactamase superfamily"/>
    <property type="match status" value="1"/>
</dbReference>
<evidence type="ECO:0000256" key="1">
    <source>
        <dbReference type="SAM" id="SignalP"/>
    </source>
</evidence>
<name>A0ABS0N2L9_9SPHN</name>
<keyword evidence="3" id="KW-0378">Hydrolase</keyword>
<accession>A0ABS0N2L9</accession>
<dbReference type="InterPro" id="IPR001466">
    <property type="entry name" value="Beta-lactam-related"/>
</dbReference>
<evidence type="ECO:0000313" key="3">
    <source>
        <dbReference type="EMBL" id="MBH5322216.1"/>
    </source>
</evidence>
<dbReference type="PANTHER" id="PTHR43283">
    <property type="entry name" value="BETA-LACTAMASE-RELATED"/>
    <property type="match status" value="1"/>
</dbReference>
<comment type="caution">
    <text evidence="3">The sequence shown here is derived from an EMBL/GenBank/DDBJ whole genome shotgun (WGS) entry which is preliminary data.</text>
</comment>
<gene>
    <name evidence="3" type="ORF">I5L03_06415</name>
</gene>
<dbReference type="SUPFAM" id="SSF56601">
    <property type="entry name" value="beta-lactamase/transpeptidase-like"/>
    <property type="match status" value="1"/>
</dbReference>
<organism evidence="3 4">
    <name type="scientific">Aurantiacibacter sediminis</name>
    <dbReference type="NCBI Taxonomy" id="2793064"/>
    <lineage>
        <taxon>Bacteria</taxon>
        <taxon>Pseudomonadati</taxon>
        <taxon>Pseudomonadota</taxon>
        <taxon>Alphaproteobacteria</taxon>
        <taxon>Sphingomonadales</taxon>
        <taxon>Erythrobacteraceae</taxon>
        <taxon>Aurantiacibacter</taxon>
    </lineage>
</organism>
<feature type="signal peptide" evidence="1">
    <location>
        <begin position="1"/>
        <end position="20"/>
    </location>
</feature>
<feature type="chain" id="PRO_5045755274" evidence="1">
    <location>
        <begin position="21"/>
        <end position="464"/>
    </location>
</feature>
<dbReference type="PANTHER" id="PTHR43283:SF7">
    <property type="entry name" value="BETA-LACTAMASE-RELATED DOMAIN-CONTAINING PROTEIN"/>
    <property type="match status" value="1"/>
</dbReference>
<dbReference type="EMBL" id="JAEANY010000002">
    <property type="protein sequence ID" value="MBH5322216.1"/>
    <property type="molecule type" value="Genomic_DNA"/>
</dbReference>
<keyword evidence="4" id="KW-1185">Reference proteome</keyword>
<protein>
    <submittedName>
        <fullName evidence="3">Serine hydrolase</fullName>
    </submittedName>
</protein>
<evidence type="ECO:0000313" key="4">
    <source>
        <dbReference type="Proteomes" id="UP000602442"/>
    </source>
</evidence>
<sequence length="464" mass="50148">MIRTIILTAAALSLAVPASAQSISQSELEERYDRALAAGYVALFTCGAIANAERSGQMRSLESVREWELTGIYPRIADIAADMEPRLLRDADGRLALVEVDWADDMAARFAEVRGDEGCALAPIGLSPSMPETVAVSAEATETVSGWVAPMIGPATASRPLDEELEAAFDGTYGEDARTTAVIVRGSVLQRVRYAPGFNANTPQRTWSVAKSIAATFVGAAVHRGEADVEAPLVYDDWRWDERRVITIDDLLRMASGRYSDTPGNRTDPLYMGGSGVEETASNWPLLHEPGAVFRYANNDTLMAVKAIEDSFDTVDAADFLEQIGMDDTVAETDWAGDYILSSQVWATAPDLVTLGQLHLDDGVLPDGTRVLPEGWVDYISNPAGPQPGGSRNWGYGAGWWLLNQSEGIPADTFMAAGNRGQYIVVVPSRDIVIVRRGEDPAGGSGFDIESFTRDVLAALRQRR</sequence>
<dbReference type="Pfam" id="PF00144">
    <property type="entry name" value="Beta-lactamase"/>
    <property type="match status" value="1"/>
</dbReference>
<dbReference type="InterPro" id="IPR050789">
    <property type="entry name" value="Diverse_Enzym_Activities"/>
</dbReference>
<dbReference type="GO" id="GO:0016787">
    <property type="term" value="F:hydrolase activity"/>
    <property type="evidence" value="ECO:0007669"/>
    <property type="project" value="UniProtKB-KW"/>
</dbReference>
<proteinExistence type="predicted"/>
<reference evidence="3 4" key="1">
    <citation type="submission" date="2020-11" db="EMBL/GenBank/DDBJ databases">
        <title>Erythrobacter sediminis sp. nov., a marine bacterium from a tidal flat of Garorim Bay.</title>
        <authorList>
            <person name="Kim D."/>
            <person name="Yoo Y."/>
            <person name="Kim J.-J."/>
        </authorList>
    </citation>
    <scope>NUCLEOTIDE SEQUENCE [LARGE SCALE GENOMIC DNA]</scope>
    <source>
        <strain evidence="3 4">JGD-13</strain>
    </source>
</reference>
<dbReference type="Proteomes" id="UP000602442">
    <property type="component" value="Unassembled WGS sequence"/>
</dbReference>
<evidence type="ECO:0000259" key="2">
    <source>
        <dbReference type="Pfam" id="PF00144"/>
    </source>
</evidence>
<dbReference type="RefSeq" id="WP_197920926.1">
    <property type="nucleotide sequence ID" value="NZ_CAWPTA010000007.1"/>
</dbReference>